<feature type="compositionally biased region" description="Polar residues" evidence="5">
    <location>
        <begin position="1403"/>
        <end position="1418"/>
    </location>
</feature>
<dbReference type="InterPro" id="IPR006906">
    <property type="entry name" value="Timeless_N"/>
</dbReference>
<evidence type="ECO:0000256" key="5">
    <source>
        <dbReference type="SAM" id="MobiDB-lite"/>
    </source>
</evidence>
<feature type="compositionally biased region" description="Basic and acidic residues" evidence="5">
    <location>
        <begin position="1146"/>
        <end position="1159"/>
    </location>
</feature>
<dbReference type="GO" id="GO:0003677">
    <property type="term" value="F:DNA binding"/>
    <property type="evidence" value="ECO:0007669"/>
    <property type="project" value="TreeGrafter"/>
</dbReference>
<feature type="domain" description="Timeless N-terminal" evidence="6">
    <location>
        <begin position="83"/>
        <end position="387"/>
    </location>
</feature>
<feature type="region of interest" description="Disordered" evidence="5">
    <location>
        <begin position="1212"/>
        <end position="1333"/>
    </location>
</feature>
<feature type="compositionally biased region" description="Basic residues" evidence="5">
    <location>
        <begin position="1132"/>
        <end position="1145"/>
    </location>
</feature>
<evidence type="ECO:0000259" key="6">
    <source>
        <dbReference type="Pfam" id="PF04821"/>
    </source>
</evidence>
<evidence type="ECO:0000256" key="1">
    <source>
        <dbReference type="ARBA" id="ARBA00004123"/>
    </source>
</evidence>
<feature type="region of interest" description="Disordered" evidence="5">
    <location>
        <begin position="1376"/>
        <end position="1531"/>
    </location>
</feature>
<keyword evidence="3" id="KW-0539">Nucleus</keyword>
<dbReference type="EMBL" id="JAPDMZ010000004">
    <property type="protein sequence ID" value="KAK0557578.1"/>
    <property type="molecule type" value="Genomic_DNA"/>
</dbReference>
<feature type="compositionally biased region" description="Low complexity" evidence="5">
    <location>
        <begin position="1378"/>
        <end position="1402"/>
    </location>
</feature>
<evidence type="ECO:0000256" key="4">
    <source>
        <dbReference type="ARBA" id="ARBA00023306"/>
    </source>
</evidence>
<dbReference type="PANTHER" id="PTHR22940:SF4">
    <property type="entry name" value="PROTEIN TIMELESS HOMOLOG"/>
    <property type="match status" value="1"/>
</dbReference>
<feature type="compositionally biased region" description="Polar residues" evidence="5">
    <location>
        <begin position="1444"/>
        <end position="1455"/>
    </location>
</feature>
<feature type="compositionally biased region" description="Acidic residues" evidence="5">
    <location>
        <begin position="1482"/>
        <end position="1495"/>
    </location>
</feature>
<organism evidence="7 8">
    <name type="scientific">Tilletia horrida</name>
    <dbReference type="NCBI Taxonomy" id="155126"/>
    <lineage>
        <taxon>Eukaryota</taxon>
        <taxon>Fungi</taxon>
        <taxon>Dikarya</taxon>
        <taxon>Basidiomycota</taxon>
        <taxon>Ustilaginomycotina</taxon>
        <taxon>Exobasidiomycetes</taxon>
        <taxon>Tilletiales</taxon>
        <taxon>Tilletiaceae</taxon>
        <taxon>Tilletia</taxon>
    </lineage>
</organism>
<comment type="caution">
    <text evidence="7">The sequence shown here is derived from an EMBL/GenBank/DDBJ whole genome shotgun (WGS) entry which is preliminary data.</text>
</comment>
<evidence type="ECO:0000256" key="2">
    <source>
        <dbReference type="ARBA" id="ARBA00022880"/>
    </source>
</evidence>
<dbReference type="GO" id="GO:0043111">
    <property type="term" value="P:replication fork arrest"/>
    <property type="evidence" value="ECO:0007669"/>
    <property type="project" value="TreeGrafter"/>
</dbReference>
<feature type="compositionally biased region" description="Basic residues" evidence="5">
    <location>
        <begin position="1160"/>
        <end position="1169"/>
    </location>
</feature>
<evidence type="ECO:0000256" key="3">
    <source>
        <dbReference type="ARBA" id="ARBA00023242"/>
    </source>
</evidence>
<feature type="compositionally biased region" description="Acidic residues" evidence="5">
    <location>
        <begin position="1546"/>
        <end position="1555"/>
    </location>
</feature>
<name>A0AAN6GXZ9_9BASI</name>
<feature type="region of interest" description="Disordered" evidence="5">
    <location>
        <begin position="1061"/>
        <end position="1194"/>
    </location>
</feature>
<feature type="compositionally biased region" description="Basic and acidic residues" evidence="5">
    <location>
        <begin position="1065"/>
        <end position="1074"/>
    </location>
</feature>
<accession>A0AAN6GXZ9</accession>
<dbReference type="GO" id="GO:0031298">
    <property type="term" value="C:replication fork protection complex"/>
    <property type="evidence" value="ECO:0007669"/>
    <property type="project" value="TreeGrafter"/>
</dbReference>
<keyword evidence="8" id="KW-1185">Reference proteome</keyword>
<sequence>MAELDYVDDLDLLEDYDLAEGASDMSSSEEAGRGRVDPEEHDLPSDYDEEAENRELMNIVIGLCSALGGYEEMETPDGKKETVYRPGDDCLGCLRDLRKLWKHDDEDLARNVARAYSKVNVLHNDLVPIVLTCAGTGERGDKLALAATDLITALTWPLDVLDELRDALEKEFDKTKLSALPQLQRAQVDYKASIMRVRGGPAGTGERDFLSTVMNFVLLPSLSKPRGNRTERDLGTINMVLHLFRNLLAIRDPVATSLSSSELVELSTLQSKLVLAMDRSNVLDTLLMLASSATRREYEDYNAITAECIYHLIVGTSPKRLLAGEVPKRKPSADGQAQQTRPVEAPKLSDENKAALLTSLLTEASKKRANVIATGSSRHSRFGTTISFVGSDGNRGVARQASSLRKSIEELEAEQKARTKRRRGRTRLLNEKGAPGYRQDWSKRARKVVIRWSDEFVKHGLETLSRTLIEDLRREREKLGDLDVARIHFMQLATFYLEYFLIRRSASPSTKLWDPNAPEQTEQPQKPTEPEDQEANGETTSVTGTDAEGQKAGEGEPEQAGGEASQSQKVDKNLGANGQSPRQPSAEPQPAEQPAAPQETTPESAKPIPDPNAEEWPMSTVGFFSDKWPFVLVYRRSKEALQDKNWLELATCARLWIIMLKLIEAQEQSIDEEERNGAEWVQATVHSDNDVHDTARAMTICYKRQTFAFLETLIQFSHAYPRSLERHMKGRDSMMVKAKTRVRKQMRQDGEHAADDDDEVEKRAHNMVEDVYKERVFTFNAFQDKLSSRYLADTCLAYVLRWQDFSNPQEQLDTVVRVMHRIAIKANGRRMFYQAHQRAGFKRLKEHMIVLEAIAPKAADNLKQLIKVVQRSFEKLTPEEKAKYAEGQRAPRQLKTAAPPKDIVVKPGHSVDEQVGIAVGLLLEKELMSHVNWVKGALEHASEQRKKVILDVDGADALDPDEDGDIRRPSMTAMSKFDPYELPFEEGEEKLKRDAASLPALKLLCRLVGLDAREDECIWSVPAINLPEHLDSDVAAIEKYIRSPFDTNGEQYSTFVQNVRKQRERKLAEPRPPENLDGFLATDSSSESESDGEFQANKRRKGQAGDSDKSDEEAFGSSAADTDDDEATKNQRALKRLLAKKQKKAERKEKEKAKAEERAKKRKLKKKVFRPGDDGARSAGQTGVARKRRFKPAAVPMFQGLEAALDDVIEDSDEEMADLDREIARQAALSGANAGDDSSSETGGVRRARSISPAASLFLGDEGENSSPPTSPLRNRSIDSESPETLRFTDKASKSTARKQVPSSTNRRRRQTTTVIRSPSNSPPASPIIRNRSNLVPAAPVSGEVATEPLSPLSRAIAASNSFKRNIAALATSPLSQAVAASRTGRSAAASGSGFGNSAMASPTRSGPADSSPNSSPLSRVVGSSRPKQAQHQKDAAARFSSPGLLSSQPASSGSDAIMSRWKAFAKKSTRQEPKSLFIFSDNEDEMDELDELAEDGQGSGAPSSSAFRKAADLAKSKSRGGKTAAKASRTRVPLAVRNIVEDEEDDELVDELDDNIGKPVAPPVGMKARGMQGRAGASVDVGTKRKRAILSDDDS</sequence>
<dbReference type="GO" id="GO:0006281">
    <property type="term" value="P:DNA repair"/>
    <property type="evidence" value="ECO:0007669"/>
    <property type="project" value="TreeGrafter"/>
</dbReference>
<feature type="compositionally biased region" description="Polar residues" evidence="5">
    <location>
        <begin position="1265"/>
        <end position="1274"/>
    </location>
</feature>
<evidence type="ECO:0000313" key="8">
    <source>
        <dbReference type="Proteomes" id="UP001176517"/>
    </source>
</evidence>
<dbReference type="Proteomes" id="UP001176517">
    <property type="component" value="Unassembled WGS sequence"/>
</dbReference>
<evidence type="ECO:0000313" key="7">
    <source>
        <dbReference type="EMBL" id="KAK0557578.1"/>
    </source>
</evidence>
<dbReference type="GO" id="GO:0000076">
    <property type="term" value="P:DNA replication checkpoint signaling"/>
    <property type="evidence" value="ECO:0007669"/>
    <property type="project" value="TreeGrafter"/>
</dbReference>
<feature type="region of interest" description="Disordered" evidence="5">
    <location>
        <begin position="1546"/>
        <end position="1596"/>
    </location>
</feature>
<dbReference type="Pfam" id="PF04821">
    <property type="entry name" value="TIMELESS"/>
    <property type="match status" value="1"/>
</dbReference>
<feature type="compositionally biased region" description="Low complexity" evidence="5">
    <location>
        <begin position="579"/>
        <end position="603"/>
    </location>
</feature>
<protein>
    <submittedName>
        <fullName evidence="7">Topoisomerase 1-associated factor 1</fullName>
    </submittedName>
</protein>
<keyword evidence="2" id="KW-0236">DNA replication inhibitor</keyword>
<proteinExistence type="predicted"/>
<feature type="compositionally biased region" description="Basic and acidic residues" evidence="5">
    <location>
        <begin position="30"/>
        <end position="44"/>
    </location>
</feature>
<comment type="subcellular location">
    <subcellularLocation>
        <location evidence="1">Nucleus</location>
    </subcellularLocation>
</comment>
<feature type="region of interest" description="Disordered" evidence="5">
    <location>
        <begin position="18"/>
        <end position="45"/>
    </location>
</feature>
<dbReference type="PANTHER" id="PTHR22940">
    <property type="entry name" value="TIMEOUT/TIMELESS-2"/>
    <property type="match status" value="1"/>
</dbReference>
<dbReference type="InterPro" id="IPR044998">
    <property type="entry name" value="Timeless"/>
</dbReference>
<keyword evidence="4" id="KW-0131">Cell cycle</keyword>
<feature type="region of interest" description="Disordered" evidence="5">
    <location>
        <begin position="327"/>
        <end position="346"/>
    </location>
</feature>
<gene>
    <name evidence="7" type="primary">TOF1</name>
    <name evidence="7" type="ORF">OC846_000366</name>
</gene>
<reference evidence="7" key="1">
    <citation type="journal article" date="2023" name="PhytoFront">
        <title>Draft Genome Resources of Seven Strains of Tilletia horrida, Causal Agent of Kernel Smut of Rice.</title>
        <authorList>
            <person name="Khanal S."/>
            <person name="Antony Babu S."/>
            <person name="Zhou X.G."/>
        </authorList>
    </citation>
    <scope>NUCLEOTIDE SEQUENCE</scope>
    <source>
        <strain evidence="7">TX6</strain>
    </source>
</reference>
<feature type="region of interest" description="Disordered" evidence="5">
    <location>
        <begin position="509"/>
        <end position="614"/>
    </location>
</feature>